<evidence type="ECO:0000259" key="2">
    <source>
        <dbReference type="PROSITE" id="PS50113"/>
    </source>
</evidence>
<dbReference type="Proteomes" id="UP000092420">
    <property type="component" value="Unassembled WGS sequence"/>
</dbReference>
<evidence type="ECO:0000313" key="4">
    <source>
        <dbReference type="EMBL" id="KYC56490.1"/>
    </source>
</evidence>
<evidence type="ECO:0000313" key="5">
    <source>
        <dbReference type="Proteomes" id="UP000092420"/>
    </source>
</evidence>
<dbReference type="CDD" id="cd00130">
    <property type="entry name" value="PAS"/>
    <property type="match status" value="4"/>
</dbReference>
<protein>
    <submittedName>
        <fullName evidence="4">Bacterioopsin transcriptional activator</fullName>
    </submittedName>
</protein>
<sequence>MPIDSRPKYSKIPDKENTKEALDYTHKFYNNIPLPFVIIDQEYIIIEFNQQFIETFYYQRNEIIGKSIIDLVIPEDKIIFLNSIKKLNISENVFGIEFQMFKKDKSIVNVNFSAKISNKYTNTSLDIFCIIDVIPFRKVHENSHEVKKLELPSFLDYIGMHAWYLKDKETYGGANKTHADFFGYSKEYLENRNIHDFLPKEVSDKRIKDNIKVFCQKETIHVKEWATNKKGEKRLLRITKIPLINYEGKVEYIVCTALDVTDLKHAENTLKESQERIRCLFENSIDAIWASTKEGVIVEANQAAADMLGCDIKSLVGKNIIDFYVNPKDRLKFMEMVEKDNYVKNYEVKLKRENGSEIDCILSSTLWTNTFGEILGYIGIVHDITNLKIADKELINSKYFLQNTLDSLPDATFSIDLEGKIVSWNKKIEEMTGIKSQDMLGKGNHEYSLPFYRERRLALVDLILNAQEDLEMRYENLKKYRDVAEGEAIVFDSKGNKVIVWAKATALRDSNGNIIGAIESIRDITDIKLTESELNKVYIAIDQGPGIVVITDTIGNIEYVNQKFSEVTGYASNEVVGKNLRILKSNTTSLEFYLNFWDTLLSGSTWKGEFHNKKKNDESYWEYATISPVRNKKGEITNFIKVSEDITLKKKVEKQIDENIEYFAHLIDHIRNPLSILSGFIQIKVEEEETRKRLLRQIERIEEIMRTLDKGWMDTEDTKIFLKKYK</sequence>
<feature type="domain" description="PAS" evidence="1">
    <location>
        <begin position="533"/>
        <end position="580"/>
    </location>
</feature>
<dbReference type="NCBIfam" id="TIGR00229">
    <property type="entry name" value="sensory_box"/>
    <property type="match status" value="5"/>
</dbReference>
<dbReference type="AlphaFoldDB" id="A0A150JIK0"/>
<feature type="domain" description="PAC" evidence="2">
    <location>
        <begin position="344"/>
        <end position="396"/>
    </location>
</feature>
<dbReference type="InterPro" id="IPR001610">
    <property type="entry name" value="PAC"/>
</dbReference>
<dbReference type="GO" id="GO:0006355">
    <property type="term" value="P:regulation of DNA-templated transcription"/>
    <property type="evidence" value="ECO:0007669"/>
    <property type="project" value="InterPro"/>
</dbReference>
<feature type="domain" description="PAS" evidence="1">
    <location>
        <begin position="397"/>
        <end position="467"/>
    </location>
</feature>
<dbReference type="PANTHER" id="PTHR44757:SF2">
    <property type="entry name" value="BIOFILM ARCHITECTURE MAINTENANCE PROTEIN MBAA"/>
    <property type="match status" value="1"/>
</dbReference>
<evidence type="ECO:0000259" key="1">
    <source>
        <dbReference type="PROSITE" id="PS50112"/>
    </source>
</evidence>
<dbReference type="InterPro" id="IPR013767">
    <property type="entry name" value="PAS_fold"/>
</dbReference>
<gene>
    <name evidence="4" type="primary">bat</name>
    <name evidence="3" type="ORF">AN188_00215</name>
    <name evidence="4" type="ORF">APG09_01357</name>
</gene>
<dbReference type="PANTHER" id="PTHR44757">
    <property type="entry name" value="DIGUANYLATE CYCLASE DGCP"/>
    <property type="match status" value="1"/>
</dbReference>
<dbReference type="SUPFAM" id="SSF55785">
    <property type="entry name" value="PYP-like sensor domain (PAS domain)"/>
    <property type="match status" value="5"/>
</dbReference>
<feature type="domain" description="PAC" evidence="2">
    <location>
        <begin position="606"/>
        <end position="658"/>
    </location>
</feature>
<dbReference type="EMBL" id="LNJE01000019">
    <property type="protein sequence ID" value="KYC56490.1"/>
    <property type="molecule type" value="Genomic_DNA"/>
</dbReference>
<dbReference type="EMBL" id="LNJB01000002">
    <property type="protein sequence ID" value="KYC55232.1"/>
    <property type="molecule type" value="Genomic_DNA"/>
</dbReference>
<dbReference type="Pfam" id="PF00989">
    <property type="entry name" value="PAS"/>
    <property type="match status" value="3"/>
</dbReference>
<feature type="domain" description="PAC" evidence="2">
    <location>
        <begin position="216"/>
        <end position="272"/>
    </location>
</feature>
<accession>A0A150JIK0</accession>
<feature type="domain" description="PAS" evidence="1">
    <location>
        <begin position="14"/>
        <end position="77"/>
    </location>
</feature>
<accession>A0A150JH02</accession>
<organism evidence="4">
    <name type="scientific">Candidatus Methanofastidiosum methylothiophilum</name>
    <dbReference type="NCBI Taxonomy" id="1705564"/>
    <lineage>
        <taxon>Archaea</taxon>
        <taxon>Methanobacteriati</taxon>
        <taxon>Methanobacteriota</taxon>
        <taxon>Stenosarchaea group</taxon>
        <taxon>Candidatus Methanofastidiosia</taxon>
        <taxon>Candidatus Methanofastidiosales</taxon>
        <taxon>Candidatus Methanofastidiosaceae</taxon>
        <taxon>Candidatus Methanofastidiosum</taxon>
    </lineage>
</organism>
<dbReference type="SMART" id="SM00086">
    <property type="entry name" value="PAC"/>
    <property type="match status" value="4"/>
</dbReference>
<dbReference type="Pfam" id="PF13426">
    <property type="entry name" value="PAS_9"/>
    <property type="match status" value="2"/>
</dbReference>
<proteinExistence type="predicted"/>
<dbReference type="InterPro" id="IPR000014">
    <property type="entry name" value="PAS"/>
</dbReference>
<reference evidence="4 5" key="1">
    <citation type="journal article" date="2016" name="ISME J.">
        <title>Chasing the elusive Euryarchaeota class WSA2: genomes reveal a uniquely fastidious methyl-reducing methanogen.</title>
        <authorList>
            <person name="Nobu M.K."/>
            <person name="Narihiro T."/>
            <person name="Kuroda K."/>
            <person name="Mei R."/>
            <person name="Liu W.T."/>
        </authorList>
    </citation>
    <scope>NUCLEOTIDE SEQUENCE [LARGE SCALE GENOMIC DNA]</scope>
    <source>
        <strain evidence="3">ADurb1013_Bin02101</strain>
        <strain evidence="4">ADurb1213_Bin02801</strain>
    </source>
</reference>
<dbReference type="InterPro" id="IPR000700">
    <property type="entry name" value="PAS-assoc_C"/>
</dbReference>
<accession>A0A150JD94</accession>
<feature type="domain" description="PAC" evidence="2">
    <location>
        <begin position="484"/>
        <end position="536"/>
    </location>
</feature>
<name>A0A150JIK0_9EURY</name>
<comment type="caution">
    <text evidence="4">The sequence shown here is derived from an EMBL/GenBank/DDBJ whole genome shotgun (WGS) entry which is preliminary data.</text>
</comment>
<dbReference type="Gene3D" id="3.30.450.20">
    <property type="entry name" value="PAS domain"/>
    <property type="match status" value="5"/>
</dbReference>
<dbReference type="PROSITE" id="PS50112">
    <property type="entry name" value="PAS"/>
    <property type="match status" value="4"/>
</dbReference>
<evidence type="ECO:0000313" key="3">
    <source>
        <dbReference type="EMBL" id="KYC55232.1"/>
    </source>
</evidence>
<dbReference type="InterPro" id="IPR035965">
    <property type="entry name" value="PAS-like_dom_sf"/>
</dbReference>
<dbReference type="PROSITE" id="PS50113">
    <property type="entry name" value="PAC"/>
    <property type="match status" value="4"/>
</dbReference>
<dbReference type="SMART" id="SM00091">
    <property type="entry name" value="PAS"/>
    <property type="match status" value="4"/>
</dbReference>
<dbReference type="InterPro" id="IPR052155">
    <property type="entry name" value="Biofilm_reg_signaling"/>
</dbReference>
<feature type="domain" description="PAS" evidence="1">
    <location>
        <begin position="273"/>
        <end position="339"/>
    </location>
</feature>